<reference evidence="4" key="1">
    <citation type="submission" date="2016-11" db="UniProtKB">
        <authorList>
            <consortium name="WormBaseParasite"/>
        </authorList>
    </citation>
    <scope>IDENTIFICATION</scope>
</reference>
<feature type="signal peptide" evidence="2">
    <location>
        <begin position="1"/>
        <end position="21"/>
    </location>
</feature>
<name>A0A1I8BEU1_MELHA</name>
<feature type="region of interest" description="Disordered" evidence="1">
    <location>
        <begin position="59"/>
        <end position="83"/>
    </location>
</feature>
<keyword evidence="3" id="KW-1185">Reference proteome</keyword>
<dbReference type="AlphaFoldDB" id="A0A1I8BEU1"/>
<evidence type="ECO:0000313" key="4">
    <source>
        <dbReference type="WBParaSite" id="MhA1_Contig2014.frz3.gene2"/>
    </source>
</evidence>
<proteinExistence type="predicted"/>
<sequence length="83" mass="9325">MKFFISLTFLLLLIGTILIDAQFLSNAEKQSGAPAIYASHKEHVGNWNPVRRRRNFLSQQQASAKTPPNYASHSEAVGNWNPK</sequence>
<dbReference type="WBParaSite" id="MhA1_Contig2014.frz3.gene2">
    <property type="protein sequence ID" value="MhA1_Contig2014.frz3.gene2"/>
    <property type="gene ID" value="MhA1_Contig2014.frz3.gene2"/>
</dbReference>
<feature type="chain" id="PRO_5009315738" evidence="2">
    <location>
        <begin position="22"/>
        <end position="83"/>
    </location>
</feature>
<organism evidence="3 4">
    <name type="scientific">Meloidogyne hapla</name>
    <name type="common">Root-knot nematode worm</name>
    <dbReference type="NCBI Taxonomy" id="6305"/>
    <lineage>
        <taxon>Eukaryota</taxon>
        <taxon>Metazoa</taxon>
        <taxon>Ecdysozoa</taxon>
        <taxon>Nematoda</taxon>
        <taxon>Chromadorea</taxon>
        <taxon>Rhabditida</taxon>
        <taxon>Tylenchina</taxon>
        <taxon>Tylenchomorpha</taxon>
        <taxon>Tylenchoidea</taxon>
        <taxon>Meloidogynidae</taxon>
        <taxon>Meloidogyninae</taxon>
        <taxon>Meloidogyne</taxon>
    </lineage>
</organism>
<protein>
    <submittedName>
        <fullName evidence="4">CLAVATA3/ESR-like protein</fullName>
    </submittedName>
</protein>
<evidence type="ECO:0000256" key="2">
    <source>
        <dbReference type="SAM" id="SignalP"/>
    </source>
</evidence>
<feature type="compositionally biased region" description="Polar residues" evidence="1">
    <location>
        <begin position="59"/>
        <end position="72"/>
    </location>
</feature>
<dbReference type="Proteomes" id="UP000095281">
    <property type="component" value="Unplaced"/>
</dbReference>
<evidence type="ECO:0000313" key="3">
    <source>
        <dbReference type="Proteomes" id="UP000095281"/>
    </source>
</evidence>
<keyword evidence="2" id="KW-0732">Signal</keyword>
<accession>A0A1I8BEU1</accession>
<evidence type="ECO:0000256" key="1">
    <source>
        <dbReference type="SAM" id="MobiDB-lite"/>
    </source>
</evidence>